<dbReference type="STRING" id="2903.R1DRW2"/>
<feature type="transmembrane region" description="Helical" evidence="5">
    <location>
        <begin position="226"/>
        <end position="248"/>
    </location>
</feature>
<feature type="transmembrane region" description="Helical" evidence="5">
    <location>
        <begin position="81"/>
        <end position="100"/>
    </location>
</feature>
<reference evidence="6" key="2">
    <citation type="submission" date="2024-10" db="UniProtKB">
        <authorList>
            <consortium name="EnsemblProtists"/>
        </authorList>
    </citation>
    <scope>IDENTIFICATION</scope>
</reference>
<protein>
    <recommendedName>
        <fullName evidence="8">Major facilitator superfamily (MFS) profile domain-containing protein</fullName>
    </recommendedName>
</protein>
<reference evidence="7" key="1">
    <citation type="journal article" date="2013" name="Nature">
        <title>Pan genome of the phytoplankton Emiliania underpins its global distribution.</title>
        <authorList>
            <person name="Read B.A."/>
            <person name="Kegel J."/>
            <person name="Klute M.J."/>
            <person name="Kuo A."/>
            <person name="Lefebvre S.C."/>
            <person name="Maumus F."/>
            <person name="Mayer C."/>
            <person name="Miller J."/>
            <person name="Monier A."/>
            <person name="Salamov A."/>
            <person name="Young J."/>
            <person name="Aguilar M."/>
            <person name="Claverie J.M."/>
            <person name="Frickenhaus S."/>
            <person name="Gonzalez K."/>
            <person name="Herman E.K."/>
            <person name="Lin Y.C."/>
            <person name="Napier J."/>
            <person name="Ogata H."/>
            <person name="Sarno A.F."/>
            <person name="Shmutz J."/>
            <person name="Schroeder D."/>
            <person name="de Vargas C."/>
            <person name="Verret F."/>
            <person name="von Dassow P."/>
            <person name="Valentin K."/>
            <person name="Van de Peer Y."/>
            <person name="Wheeler G."/>
            <person name="Dacks J.B."/>
            <person name="Delwiche C.F."/>
            <person name="Dyhrman S.T."/>
            <person name="Glockner G."/>
            <person name="John U."/>
            <person name="Richards T."/>
            <person name="Worden A.Z."/>
            <person name="Zhang X."/>
            <person name="Grigoriev I.V."/>
            <person name="Allen A.E."/>
            <person name="Bidle K."/>
            <person name="Borodovsky M."/>
            <person name="Bowler C."/>
            <person name="Brownlee C."/>
            <person name="Cock J.M."/>
            <person name="Elias M."/>
            <person name="Gladyshev V.N."/>
            <person name="Groth M."/>
            <person name="Guda C."/>
            <person name="Hadaegh A."/>
            <person name="Iglesias-Rodriguez M.D."/>
            <person name="Jenkins J."/>
            <person name="Jones B.M."/>
            <person name="Lawson T."/>
            <person name="Leese F."/>
            <person name="Lindquist E."/>
            <person name="Lobanov A."/>
            <person name="Lomsadze A."/>
            <person name="Malik S.B."/>
            <person name="Marsh M.E."/>
            <person name="Mackinder L."/>
            <person name="Mock T."/>
            <person name="Mueller-Roeber B."/>
            <person name="Pagarete A."/>
            <person name="Parker M."/>
            <person name="Probert I."/>
            <person name="Quesneville H."/>
            <person name="Raines C."/>
            <person name="Rensing S.A."/>
            <person name="Riano-Pachon D.M."/>
            <person name="Richier S."/>
            <person name="Rokitta S."/>
            <person name="Shiraiwa Y."/>
            <person name="Soanes D.M."/>
            <person name="van der Giezen M."/>
            <person name="Wahlund T.M."/>
            <person name="Williams B."/>
            <person name="Wilson W."/>
            <person name="Wolfe G."/>
            <person name="Wurch L.L."/>
        </authorList>
    </citation>
    <scope>NUCLEOTIDE SEQUENCE</scope>
</reference>
<dbReference type="GeneID" id="17257595"/>
<dbReference type="Pfam" id="PF00083">
    <property type="entry name" value="Sugar_tr"/>
    <property type="match status" value="1"/>
</dbReference>
<evidence type="ECO:0000256" key="5">
    <source>
        <dbReference type="SAM" id="Phobius"/>
    </source>
</evidence>
<dbReference type="GO" id="GO:0005886">
    <property type="term" value="C:plasma membrane"/>
    <property type="evidence" value="ECO:0007669"/>
    <property type="project" value="TreeGrafter"/>
</dbReference>
<dbReference type="AlphaFoldDB" id="A0A0D3IJK9"/>
<name>A0A0D3IJK9_EMIH1</name>
<evidence type="ECO:0008006" key="8">
    <source>
        <dbReference type="Google" id="ProtNLM"/>
    </source>
</evidence>
<accession>A0A0D3IJK9</accession>
<keyword evidence="3 5" id="KW-1133">Transmembrane helix</keyword>
<feature type="transmembrane region" description="Helical" evidence="5">
    <location>
        <begin position="370"/>
        <end position="391"/>
    </location>
</feature>
<sequence length="507" mass="55122">MTAEAIEVTTDGELTVDDEGDEEMEFDAKNPDARESCGHFFLLWASTITTAVANFGVQYNYDSIGPAEVWLHPLYGKDSNYDLLLKVIIFIGTAIGMISFGAAGDLFGRNRGLLVCQYIQIAGALLQGIVPWGSKASTYCLLIAVRTFIGVGAGGVYPLSAAKAAEDSAAVDPVHKSVSVAWAFLWRNFGAIAPWSWALVFYYTCGEYADMEPWSAPPASRVGSQFAWRFILMFGAVAPAVVGVFMHLQPKEVAVKEQKRLSRWTTSRVSRAEAAGHRKASATASAGLWEAVKSEPLVWRKLLGTGGGWFFFDWSFYGNHLLQGKILGLILPGDTAADAWENISLDIVGIFVVLFAIQLFPWAGVRWLQFWGFFSGGVCCLLIGLLWPALIDNTSGILLVIYYIQYGSYWIPNTTTYVMSALVYKPSIRGTLNGLSAAAGKVGAIIGVTAFTKMFEVCDDKTGDDHQQCINDAVQRVMFTSFAAACGGMFCTIYGVGLEPTGAKNKK</sequence>
<dbReference type="RefSeq" id="XP_005763873.1">
    <property type="nucleotide sequence ID" value="XM_005763816.1"/>
</dbReference>
<dbReference type="eggNOG" id="KOG0252">
    <property type="taxonomic scope" value="Eukaryota"/>
</dbReference>
<evidence type="ECO:0000256" key="3">
    <source>
        <dbReference type="ARBA" id="ARBA00022989"/>
    </source>
</evidence>
<organism evidence="6 7">
    <name type="scientific">Emiliania huxleyi (strain CCMP1516)</name>
    <dbReference type="NCBI Taxonomy" id="280463"/>
    <lineage>
        <taxon>Eukaryota</taxon>
        <taxon>Haptista</taxon>
        <taxon>Haptophyta</taxon>
        <taxon>Prymnesiophyceae</taxon>
        <taxon>Isochrysidales</taxon>
        <taxon>Noelaerhabdaceae</taxon>
        <taxon>Emiliania</taxon>
    </lineage>
</organism>
<dbReference type="GO" id="GO:0046943">
    <property type="term" value="F:carboxylic acid transmembrane transporter activity"/>
    <property type="evidence" value="ECO:0007669"/>
    <property type="project" value="TreeGrafter"/>
</dbReference>
<evidence type="ECO:0000256" key="2">
    <source>
        <dbReference type="ARBA" id="ARBA00022692"/>
    </source>
</evidence>
<evidence type="ECO:0000256" key="4">
    <source>
        <dbReference type="ARBA" id="ARBA00023136"/>
    </source>
</evidence>
<dbReference type="EnsemblProtists" id="EOD11444">
    <property type="protein sequence ID" value="EOD11444"/>
    <property type="gene ID" value="EMIHUDRAFT_470911"/>
</dbReference>
<keyword evidence="2 5" id="KW-0812">Transmembrane</keyword>
<feature type="transmembrane region" description="Helical" evidence="5">
    <location>
        <begin position="180"/>
        <end position="203"/>
    </location>
</feature>
<evidence type="ECO:0000313" key="7">
    <source>
        <dbReference type="Proteomes" id="UP000013827"/>
    </source>
</evidence>
<keyword evidence="4 5" id="KW-0472">Membrane</keyword>
<dbReference type="InterPro" id="IPR005828">
    <property type="entry name" value="MFS_sugar_transport-like"/>
</dbReference>
<dbReference type="Gene3D" id="1.20.1250.20">
    <property type="entry name" value="MFS general substrate transporter like domains"/>
    <property type="match status" value="1"/>
</dbReference>
<proteinExistence type="predicted"/>
<dbReference type="PANTHER" id="PTHR23508:SF10">
    <property type="entry name" value="CARBOXYLIC ACID TRANSPORTER PROTEIN HOMOLOG"/>
    <property type="match status" value="1"/>
</dbReference>
<dbReference type="PaxDb" id="2903-EOD11444"/>
<dbReference type="HOGENOM" id="CLU_001265_46_14_1"/>
<feature type="transmembrane region" description="Helical" evidence="5">
    <location>
        <begin position="343"/>
        <end position="364"/>
    </location>
</feature>
<keyword evidence="7" id="KW-1185">Reference proteome</keyword>
<evidence type="ECO:0000313" key="6">
    <source>
        <dbReference type="EnsemblProtists" id="EOD11444"/>
    </source>
</evidence>
<feature type="transmembrane region" description="Helical" evidence="5">
    <location>
        <begin position="136"/>
        <end position="159"/>
    </location>
</feature>
<dbReference type="InterPro" id="IPR036259">
    <property type="entry name" value="MFS_trans_sf"/>
</dbReference>
<dbReference type="KEGG" id="ehx:EMIHUDRAFT_470911"/>
<dbReference type="SUPFAM" id="SSF103473">
    <property type="entry name" value="MFS general substrate transporter"/>
    <property type="match status" value="1"/>
</dbReference>
<dbReference type="Proteomes" id="UP000013827">
    <property type="component" value="Unassembled WGS sequence"/>
</dbReference>
<feature type="transmembrane region" description="Helical" evidence="5">
    <location>
        <begin position="40"/>
        <end position="61"/>
    </location>
</feature>
<comment type="subcellular location">
    <subcellularLocation>
        <location evidence="1">Membrane</location>
        <topology evidence="1">Multi-pass membrane protein</topology>
    </subcellularLocation>
</comment>
<dbReference type="PANTHER" id="PTHR23508">
    <property type="entry name" value="CARBOXYLIC ACID TRANSPORTER PROTEIN HOMOLOG"/>
    <property type="match status" value="1"/>
</dbReference>
<evidence type="ECO:0000256" key="1">
    <source>
        <dbReference type="ARBA" id="ARBA00004141"/>
    </source>
</evidence>